<dbReference type="RefSeq" id="WP_256412091.1">
    <property type="nucleotide sequence ID" value="NZ_JANHDM010000008.1"/>
</dbReference>
<comment type="caution">
    <text evidence="2">The sequence shown here is derived from an EMBL/GenBank/DDBJ whole genome shotgun (WGS) entry which is preliminary data.</text>
</comment>
<feature type="transmembrane region" description="Helical" evidence="1">
    <location>
        <begin position="33"/>
        <end position="53"/>
    </location>
</feature>
<accession>A0ABD5R0S6</accession>
<name>A0ABD5R0S6_9EURY</name>
<evidence type="ECO:0000313" key="3">
    <source>
        <dbReference type="Proteomes" id="UP001596118"/>
    </source>
</evidence>
<protein>
    <submittedName>
        <fullName evidence="2">Uncharacterized protein</fullName>
    </submittedName>
</protein>
<feature type="transmembrane region" description="Helical" evidence="1">
    <location>
        <begin position="59"/>
        <end position="79"/>
    </location>
</feature>
<proteinExistence type="predicted"/>
<keyword evidence="1" id="KW-1133">Transmembrane helix</keyword>
<keyword evidence="3" id="KW-1185">Reference proteome</keyword>
<evidence type="ECO:0000256" key="1">
    <source>
        <dbReference type="SAM" id="Phobius"/>
    </source>
</evidence>
<dbReference type="Proteomes" id="UP001596118">
    <property type="component" value="Unassembled WGS sequence"/>
</dbReference>
<dbReference type="AlphaFoldDB" id="A0ABD5R0S6"/>
<organism evidence="2 3">
    <name type="scientific">Halorubrum rubrum</name>
    <dbReference type="NCBI Taxonomy" id="1126240"/>
    <lineage>
        <taxon>Archaea</taxon>
        <taxon>Methanobacteriati</taxon>
        <taxon>Methanobacteriota</taxon>
        <taxon>Stenosarchaea group</taxon>
        <taxon>Halobacteria</taxon>
        <taxon>Halobacteriales</taxon>
        <taxon>Haloferacaceae</taxon>
        <taxon>Halorubrum</taxon>
    </lineage>
</organism>
<evidence type="ECO:0000313" key="2">
    <source>
        <dbReference type="EMBL" id="MFC5278462.1"/>
    </source>
</evidence>
<keyword evidence="1" id="KW-0812">Transmembrane</keyword>
<feature type="transmembrane region" description="Helical" evidence="1">
    <location>
        <begin position="6"/>
        <end position="26"/>
    </location>
</feature>
<sequence length="97" mass="10042">MLAPVTLGGAVMAVIVSVVMAAFALVRGLVDDLLLFPATILSIALIATTAVLSARQSPVLVIIDLGAVLIIAGMTLVYLDRLVEVSSVDATDEVHEQ</sequence>
<dbReference type="EMBL" id="JBHSKY010000007">
    <property type="protein sequence ID" value="MFC5278462.1"/>
    <property type="molecule type" value="Genomic_DNA"/>
</dbReference>
<reference evidence="2 3" key="1">
    <citation type="journal article" date="2019" name="Int. J. Syst. Evol. Microbiol.">
        <title>The Global Catalogue of Microorganisms (GCM) 10K type strain sequencing project: providing services to taxonomists for standard genome sequencing and annotation.</title>
        <authorList>
            <consortium name="The Broad Institute Genomics Platform"/>
            <consortium name="The Broad Institute Genome Sequencing Center for Infectious Disease"/>
            <person name="Wu L."/>
            <person name="Ma J."/>
        </authorList>
    </citation>
    <scope>NUCLEOTIDE SEQUENCE [LARGE SCALE GENOMIC DNA]</scope>
    <source>
        <strain evidence="2 3">CGMCC 1.12124</strain>
    </source>
</reference>
<keyword evidence="1" id="KW-0472">Membrane</keyword>
<gene>
    <name evidence="2" type="ORF">ACFPM1_06790</name>
</gene>